<proteinExistence type="predicted"/>
<keyword evidence="2" id="KW-1185">Reference proteome</keyword>
<name>A0ABR0A7G6_9CRUS</name>
<organism evidence="1 2">
    <name type="scientific">Daphnia magna</name>
    <dbReference type="NCBI Taxonomy" id="35525"/>
    <lineage>
        <taxon>Eukaryota</taxon>
        <taxon>Metazoa</taxon>
        <taxon>Ecdysozoa</taxon>
        <taxon>Arthropoda</taxon>
        <taxon>Crustacea</taxon>
        <taxon>Branchiopoda</taxon>
        <taxon>Diplostraca</taxon>
        <taxon>Cladocera</taxon>
        <taxon>Anomopoda</taxon>
        <taxon>Daphniidae</taxon>
        <taxon>Daphnia</taxon>
    </lineage>
</organism>
<dbReference type="Proteomes" id="UP001234178">
    <property type="component" value="Unassembled WGS sequence"/>
</dbReference>
<evidence type="ECO:0000313" key="1">
    <source>
        <dbReference type="EMBL" id="KAK4021061.1"/>
    </source>
</evidence>
<protein>
    <submittedName>
        <fullName evidence="1">Uncharacterized protein</fullName>
    </submittedName>
</protein>
<dbReference type="EMBL" id="JAOYFB010000036">
    <property type="protein sequence ID" value="KAK4021061.1"/>
    <property type="molecule type" value="Genomic_DNA"/>
</dbReference>
<reference evidence="1 2" key="1">
    <citation type="journal article" date="2023" name="Nucleic Acids Res.">
        <title>The hologenome of Daphnia magna reveals possible DNA methylation and microbiome-mediated evolution of the host genome.</title>
        <authorList>
            <person name="Chaturvedi A."/>
            <person name="Li X."/>
            <person name="Dhandapani V."/>
            <person name="Marshall H."/>
            <person name="Kissane S."/>
            <person name="Cuenca-Cambronero M."/>
            <person name="Asole G."/>
            <person name="Calvet F."/>
            <person name="Ruiz-Romero M."/>
            <person name="Marangio P."/>
            <person name="Guigo R."/>
            <person name="Rago D."/>
            <person name="Mirbahai L."/>
            <person name="Eastwood N."/>
            <person name="Colbourne J.K."/>
            <person name="Zhou J."/>
            <person name="Mallon E."/>
            <person name="Orsini L."/>
        </authorList>
    </citation>
    <scope>NUCLEOTIDE SEQUENCE [LARGE SCALE GENOMIC DNA]</scope>
    <source>
        <strain evidence="1">LRV0_1</strain>
    </source>
</reference>
<comment type="caution">
    <text evidence="1">The sequence shown here is derived from an EMBL/GenBank/DDBJ whole genome shotgun (WGS) entry which is preliminary data.</text>
</comment>
<sequence>MKKKKLLNPFPACIQAYDCIRACWNTLCVYKVLPSSLLTKRVRNGSKQPETSCYSPPAGVKPVKFAILFYFRTEARQRALIQRYSRPVY</sequence>
<gene>
    <name evidence="1" type="ORF">OUZ56_002995</name>
</gene>
<accession>A0ABR0A7G6</accession>
<evidence type="ECO:0000313" key="2">
    <source>
        <dbReference type="Proteomes" id="UP001234178"/>
    </source>
</evidence>